<keyword evidence="3 15" id="KW-0575">Peroxidase</keyword>
<dbReference type="EMBL" id="SAVA01000005">
    <property type="protein sequence ID" value="RWR52062.1"/>
    <property type="molecule type" value="Genomic_DNA"/>
</dbReference>
<dbReference type="InterPro" id="IPR051395">
    <property type="entry name" value="Cytochrome_c_Peroxidase/MauG"/>
</dbReference>
<feature type="binding site" description="covalent" evidence="11">
    <location>
        <position position="77"/>
    </location>
    <ligand>
        <name>heme c</name>
        <dbReference type="ChEBI" id="CHEBI:61717"/>
        <label>1</label>
    </ligand>
</feature>
<feature type="binding site" description="covalent" evidence="11">
    <location>
        <position position="220"/>
    </location>
    <ligand>
        <name>heme c</name>
        <dbReference type="ChEBI" id="CHEBI:61717"/>
        <label>2</label>
    </ligand>
</feature>
<reference evidence="15 16" key="2">
    <citation type="submission" date="2019-01" db="EMBL/GenBank/DDBJ databases">
        <title>Sinorhodobacter populi sp. nov. isolated from the symptomatic bark tissue of Populus euramericana canker.</title>
        <authorList>
            <person name="Xu G."/>
        </authorList>
    </citation>
    <scope>NUCLEOTIDE SEQUENCE [LARGE SCALE GENOMIC DNA]</scope>
    <source>
        <strain evidence="15 16">CGMCC 1.12963</strain>
    </source>
</reference>
<dbReference type="GO" id="GO:0042597">
    <property type="term" value="C:periplasmic space"/>
    <property type="evidence" value="ECO:0007669"/>
    <property type="project" value="UniProtKB-SubCell"/>
</dbReference>
<comment type="subcellular location">
    <subcellularLocation>
        <location evidence="1">Periplasm</location>
    </subcellularLocation>
</comment>
<evidence type="ECO:0000256" key="2">
    <source>
        <dbReference type="ARBA" id="ARBA00022448"/>
    </source>
</evidence>
<evidence type="ECO:0000313" key="15">
    <source>
        <dbReference type="EMBL" id="RWR52062.1"/>
    </source>
</evidence>
<dbReference type="InterPro" id="IPR026259">
    <property type="entry name" value="MauG/Cytc_peroxidase"/>
</dbReference>
<dbReference type="PIRSF" id="PIRSF000294">
    <property type="entry name" value="Cytochrome-c_peroxidase"/>
    <property type="match status" value="1"/>
</dbReference>
<feature type="binding site" description="axial binding residue" evidence="12">
    <location>
        <position position="78"/>
    </location>
    <ligand>
        <name>heme c</name>
        <dbReference type="ChEBI" id="CHEBI:61717"/>
        <label>1</label>
    </ligand>
    <ligandPart>
        <name>Fe</name>
        <dbReference type="ChEBI" id="CHEBI:18248"/>
    </ligandPart>
</feature>
<dbReference type="PANTHER" id="PTHR30600:SF7">
    <property type="entry name" value="CYTOCHROME C PEROXIDASE-RELATED"/>
    <property type="match status" value="1"/>
</dbReference>
<feature type="chain" id="PRO_5019453862" evidence="13">
    <location>
        <begin position="21"/>
        <end position="346"/>
    </location>
</feature>
<feature type="binding site" description="covalent" evidence="11">
    <location>
        <position position="223"/>
    </location>
    <ligand>
        <name>heme c</name>
        <dbReference type="ChEBI" id="CHEBI:61717"/>
        <label>2</label>
    </ligand>
</feature>
<feature type="binding site" description="axial binding residue" evidence="12">
    <location>
        <position position="224"/>
    </location>
    <ligand>
        <name>heme c</name>
        <dbReference type="ChEBI" id="CHEBI:61717"/>
        <label>2</label>
    </ligand>
    <ligandPart>
        <name>Fe</name>
        <dbReference type="ChEBI" id="CHEBI:18248"/>
    </ligandPart>
</feature>
<gene>
    <name evidence="15" type="ORF">EOW66_09840</name>
</gene>
<feature type="binding site" description="axial binding residue" evidence="12">
    <location>
        <position position="298"/>
    </location>
    <ligand>
        <name>heme c</name>
        <dbReference type="ChEBI" id="CHEBI:61717"/>
        <label>2</label>
    </ligand>
    <ligandPart>
        <name>Fe</name>
        <dbReference type="ChEBI" id="CHEBI:18248"/>
    </ligandPart>
</feature>
<evidence type="ECO:0000256" key="3">
    <source>
        <dbReference type="ARBA" id="ARBA00022559"/>
    </source>
</evidence>
<comment type="cofactor">
    <cofactor evidence="11">
        <name>heme</name>
        <dbReference type="ChEBI" id="CHEBI:30413"/>
    </cofactor>
    <text evidence="11">Binds 2 heme groups.</text>
</comment>
<proteinExistence type="predicted"/>
<evidence type="ECO:0000256" key="1">
    <source>
        <dbReference type="ARBA" id="ARBA00004418"/>
    </source>
</evidence>
<dbReference type="Gene3D" id="1.10.760.10">
    <property type="entry name" value="Cytochrome c-like domain"/>
    <property type="match status" value="2"/>
</dbReference>
<dbReference type="Pfam" id="PF00034">
    <property type="entry name" value="Cytochrom_C"/>
    <property type="match status" value="1"/>
</dbReference>
<evidence type="ECO:0000256" key="8">
    <source>
        <dbReference type="ARBA" id="ARBA00022982"/>
    </source>
</evidence>
<evidence type="ECO:0000256" key="4">
    <source>
        <dbReference type="ARBA" id="ARBA00022617"/>
    </source>
</evidence>
<dbReference type="FunFam" id="1.10.760.10:FF:000004">
    <property type="entry name" value="Cytochrome c peroxidase"/>
    <property type="match status" value="1"/>
</dbReference>
<sequence>MKPVLAALTLIGAQAGVAVAANPAIDDAALRSDAQGVFEPIPQAPDPAPAPAQAELGKMLFFEPRLSEAHNISCNTCHNLSTGGVDLSSVSLGHRWQKGGRNSPTVLNSTYNFAQFWDGRAANLIEQAGGPMQNPVEMASNPNHVVEMLKAIPGYTPIFATAFPETTDPVTFENATAAIAAFEDTLITPNAPFDRWLQGDDAAMTEEQKQGLSLFMSAGCSSCHNGMNIGGNSYQVFGVVAQPAPSVRPPEDMGRYAVTKDEADKYAYKVPTLRNIALTAPYFHSGAVWDLKEAVKVMADAQLGAQLDDQQLGQIVAFLGSLTGDMPQIVYPVLPASVAGTPHPMP</sequence>
<keyword evidence="6 13" id="KW-0732">Signal</keyword>
<dbReference type="Pfam" id="PF03150">
    <property type="entry name" value="CCP_MauG"/>
    <property type="match status" value="1"/>
</dbReference>
<feature type="binding site" description="covalent" evidence="11">
    <location>
        <position position="74"/>
    </location>
    <ligand>
        <name>heme c</name>
        <dbReference type="ChEBI" id="CHEBI:61717"/>
        <label>1</label>
    </ligand>
</feature>
<name>A0A443LSC4_9RHOB</name>
<protein>
    <submittedName>
        <fullName evidence="15">Cytochrome-c peroxidase</fullName>
    </submittedName>
</protein>
<keyword evidence="16" id="KW-1185">Reference proteome</keyword>
<keyword evidence="2" id="KW-0813">Transport</keyword>
<dbReference type="InterPro" id="IPR004852">
    <property type="entry name" value="Di-haem_cyt_c_peroxidsae"/>
</dbReference>
<evidence type="ECO:0000256" key="5">
    <source>
        <dbReference type="ARBA" id="ARBA00022723"/>
    </source>
</evidence>
<dbReference type="GO" id="GO:0020037">
    <property type="term" value="F:heme binding"/>
    <property type="evidence" value="ECO:0007669"/>
    <property type="project" value="InterPro"/>
</dbReference>
<evidence type="ECO:0000256" key="10">
    <source>
        <dbReference type="ARBA" id="ARBA00023004"/>
    </source>
</evidence>
<dbReference type="InterPro" id="IPR036909">
    <property type="entry name" value="Cyt_c-like_dom_sf"/>
</dbReference>
<dbReference type="GO" id="GO:0004130">
    <property type="term" value="F:cytochrome-c peroxidase activity"/>
    <property type="evidence" value="ECO:0007669"/>
    <property type="project" value="TreeGrafter"/>
</dbReference>
<dbReference type="PANTHER" id="PTHR30600">
    <property type="entry name" value="CYTOCHROME C PEROXIDASE-RELATED"/>
    <property type="match status" value="1"/>
</dbReference>
<accession>A0A443LSC4</accession>
<keyword evidence="10 12" id="KW-0408">Iron</keyword>
<dbReference type="GO" id="GO:0009055">
    <property type="term" value="F:electron transfer activity"/>
    <property type="evidence" value="ECO:0007669"/>
    <property type="project" value="InterPro"/>
</dbReference>
<evidence type="ECO:0000256" key="12">
    <source>
        <dbReference type="PIRSR" id="PIRSR000294-2"/>
    </source>
</evidence>
<feature type="domain" description="Cytochrome c" evidence="14">
    <location>
        <begin position="52"/>
        <end position="183"/>
    </location>
</feature>
<comment type="caution">
    <text evidence="15">The sequence shown here is derived from an EMBL/GenBank/DDBJ whole genome shotgun (WGS) entry which is preliminary data.</text>
</comment>
<keyword evidence="9" id="KW-0560">Oxidoreductase</keyword>
<reference evidence="16" key="1">
    <citation type="submission" date="2019-01" db="EMBL/GenBank/DDBJ databases">
        <title>Sinorhodobacter populi sp. nov. isolated from the symptomatic bark tissue of Populus euramericana canker.</title>
        <authorList>
            <person name="Li Y."/>
        </authorList>
    </citation>
    <scope>NUCLEOTIDE SEQUENCE [LARGE SCALE GENOMIC DNA]</scope>
    <source>
        <strain evidence="16">CGMCC 1.12963</strain>
    </source>
</reference>
<dbReference type="GO" id="GO:0046872">
    <property type="term" value="F:metal ion binding"/>
    <property type="evidence" value="ECO:0007669"/>
    <property type="project" value="UniProtKB-KW"/>
</dbReference>
<keyword evidence="7" id="KW-0574">Periplasm</keyword>
<dbReference type="AlphaFoldDB" id="A0A443LSC4"/>
<dbReference type="Proteomes" id="UP000288071">
    <property type="component" value="Unassembled WGS sequence"/>
</dbReference>
<comment type="PTM">
    <text evidence="11">Binds 2 heme groups per subunit.</text>
</comment>
<evidence type="ECO:0000256" key="13">
    <source>
        <dbReference type="SAM" id="SignalP"/>
    </source>
</evidence>
<feature type="domain" description="Cytochrome c" evidence="14">
    <location>
        <begin position="206"/>
        <end position="323"/>
    </location>
</feature>
<keyword evidence="4 11" id="KW-0349">Heme</keyword>
<dbReference type="SUPFAM" id="SSF46626">
    <property type="entry name" value="Cytochrome c"/>
    <property type="match status" value="2"/>
</dbReference>
<keyword evidence="8" id="KW-0249">Electron transport</keyword>
<dbReference type="InterPro" id="IPR009056">
    <property type="entry name" value="Cyt_c-like_dom"/>
</dbReference>
<organism evidence="15 16">
    <name type="scientific">Paenirhodobacter huangdaonensis</name>
    <dbReference type="NCBI Taxonomy" id="2501515"/>
    <lineage>
        <taxon>Bacteria</taxon>
        <taxon>Pseudomonadati</taxon>
        <taxon>Pseudomonadota</taxon>
        <taxon>Alphaproteobacteria</taxon>
        <taxon>Rhodobacterales</taxon>
        <taxon>Rhodobacter group</taxon>
        <taxon>Paenirhodobacter</taxon>
    </lineage>
</organism>
<feature type="binding site" description="axial binding residue" evidence="12">
    <location>
        <position position="94"/>
    </location>
    <ligand>
        <name>heme c</name>
        <dbReference type="ChEBI" id="CHEBI:61717"/>
        <label>1</label>
    </ligand>
    <ligandPart>
        <name>Fe</name>
        <dbReference type="ChEBI" id="CHEBI:18248"/>
    </ligandPart>
</feature>
<evidence type="ECO:0000256" key="6">
    <source>
        <dbReference type="ARBA" id="ARBA00022729"/>
    </source>
</evidence>
<evidence type="ECO:0000256" key="11">
    <source>
        <dbReference type="PIRSR" id="PIRSR000294-1"/>
    </source>
</evidence>
<evidence type="ECO:0000313" key="16">
    <source>
        <dbReference type="Proteomes" id="UP000288071"/>
    </source>
</evidence>
<evidence type="ECO:0000259" key="14">
    <source>
        <dbReference type="PROSITE" id="PS51007"/>
    </source>
</evidence>
<dbReference type="PROSITE" id="PS51007">
    <property type="entry name" value="CYTC"/>
    <property type="match status" value="2"/>
</dbReference>
<evidence type="ECO:0000256" key="9">
    <source>
        <dbReference type="ARBA" id="ARBA00023002"/>
    </source>
</evidence>
<keyword evidence="5 12" id="KW-0479">Metal-binding</keyword>
<evidence type="ECO:0000256" key="7">
    <source>
        <dbReference type="ARBA" id="ARBA00022764"/>
    </source>
</evidence>
<dbReference type="RefSeq" id="WP_128156204.1">
    <property type="nucleotide sequence ID" value="NZ_JBHSOM010000006.1"/>
</dbReference>
<feature type="signal peptide" evidence="13">
    <location>
        <begin position="1"/>
        <end position="20"/>
    </location>
</feature>